<evidence type="ECO:0000313" key="4">
    <source>
        <dbReference type="Proteomes" id="UP001629953"/>
    </source>
</evidence>
<protein>
    <submittedName>
        <fullName evidence="3">Hydrolase</fullName>
    </submittedName>
</protein>
<dbReference type="EMBL" id="JBEQCT010000007">
    <property type="protein sequence ID" value="MFM2486247.1"/>
    <property type="molecule type" value="Genomic_DNA"/>
</dbReference>
<keyword evidence="1 3" id="KW-0378">Hydrolase</keyword>
<gene>
    <name evidence="3" type="ORF">ABUE30_14455</name>
</gene>
<comment type="caution">
    <text evidence="3">The sequence shown here is derived from an EMBL/GenBank/DDBJ whole genome shotgun (WGS) entry which is preliminary data.</text>
</comment>
<dbReference type="NCBIfam" id="NF008517">
    <property type="entry name" value="PRK11440.1"/>
    <property type="match status" value="1"/>
</dbReference>
<evidence type="ECO:0000256" key="1">
    <source>
        <dbReference type="ARBA" id="ARBA00022801"/>
    </source>
</evidence>
<dbReference type="Pfam" id="PF00857">
    <property type="entry name" value="Isochorismatase"/>
    <property type="match status" value="1"/>
</dbReference>
<dbReference type="Gene3D" id="3.40.50.850">
    <property type="entry name" value="Isochorismatase-like"/>
    <property type="match status" value="1"/>
</dbReference>
<dbReference type="PANTHER" id="PTHR43540:SF7">
    <property type="entry name" value="ISOCHORISMATASE FAMILY PROTEIN YECD"/>
    <property type="match status" value="1"/>
</dbReference>
<dbReference type="PANTHER" id="PTHR43540">
    <property type="entry name" value="PEROXYUREIDOACRYLATE/UREIDOACRYLATE AMIDOHYDROLASE-RELATED"/>
    <property type="match status" value="1"/>
</dbReference>
<dbReference type="SUPFAM" id="SSF52499">
    <property type="entry name" value="Isochorismatase-like hydrolases"/>
    <property type="match status" value="1"/>
</dbReference>
<dbReference type="InterPro" id="IPR036380">
    <property type="entry name" value="Isochorismatase-like_sf"/>
</dbReference>
<accession>A0ABW9G9Q4</accession>
<dbReference type="GO" id="GO:0016787">
    <property type="term" value="F:hydrolase activity"/>
    <property type="evidence" value="ECO:0007669"/>
    <property type="project" value="UniProtKB-KW"/>
</dbReference>
<sequence>MLAFDSKKTALVLIDLQEGIIANNFAPYRSDVVVAKGKVLAEQFRQVGASVVLVNVGWDACYANTPKGAVDQPSQRPEGGLPAGWMDLTPGLAQEGDLRVTKHQWGAFTGTGLDLELRRRGIETIVMGGIATNMGVESTVRHGWELNYNMVVVEDACSAFTVEQHQMAIDVIFPRIAQVVRSDGFTFA</sequence>
<feature type="domain" description="Isochorismatase-like" evidence="2">
    <location>
        <begin position="9"/>
        <end position="182"/>
    </location>
</feature>
<evidence type="ECO:0000259" key="2">
    <source>
        <dbReference type="Pfam" id="PF00857"/>
    </source>
</evidence>
<reference evidence="3 4" key="1">
    <citation type="journal article" date="2013" name="Int. J. Syst. Evol. Microbiol.">
        <title>Celerinatantimonas yamalensis sp. nov., a cold-adapted diazotrophic bacterium from a cold permafrost brine.</title>
        <authorList>
            <person name="Shcherbakova V."/>
            <person name="Chuvilskaya N."/>
            <person name="Rivkina E."/>
            <person name="Demidov N."/>
            <person name="Uchaeva V."/>
            <person name="Suetin S."/>
            <person name="Suzina N."/>
            <person name="Gilichinsky D."/>
        </authorList>
    </citation>
    <scope>NUCLEOTIDE SEQUENCE [LARGE SCALE GENOMIC DNA]</scope>
    <source>
        <strain evidence="3 4">C7</strain>
    </source>
</reference>
<proteinExistence type="predicted"/>
<organism evidence="3 4">
    <name type="scientific">Celerinatantimonas yamalensis</name>
    <dbReference type="NCBI Taxonomy" id="559956"/>
    <lineage>
        <taxon>Bacteria</taxon>
        <taxon>Pseudomonadati</taxon>
        <taxon>Pseudomonadota</taxon>
        <taxon>Gammaproteobacteria</taxon>
        <taxon>Celerinatantimonadaceae</taxon>
        <taxon>Celerinatantimonas</taxon>
    </lineage>
</organism>
<dbReference type="RefSeq" id="WP_408624531.1">
    <property type="nucleotide sequence ID" value="NZ_JBEQCT010000007.1"/>
</dbReference>
<keyword evidence="4" id="KW-1185">Reference proteome</keyword>
<dbReference type="CDD" id="cd00431">
    <property type="entry name" value="cysteine_hydrolases"/>
    <property type="match status" value="1"/>
</dbReference>
<dbReference type="Proteomes" id="UP001629953">
    <property type="component" value="Unassembled WGS sequence"/>
</dbReference>
<name>A0ABW9G9Q4_9GAMM</name>
<dbReference type="InterPro" id="IPR050272">
    <property type="entry name" value="Isochorismatase-like_hydrls"/>
</dbReference>
<evidence type="ECO:0000313" key="3">
    <source>
        <dbReference type="EMBL" id="MFM2486247.1"/>
    </source>
</evidence>
<dbReference type="InterPro" id="IPR000868">
    <property type="entry name" value="Isochorismatase-like_dom"/>
</dbReference>